<comment type="caution">
    <text evidence="1">The sequence shown here is derived from an EMBL/GenBank/DDBJ whole genome shotgun (WGS) entry which is preliminary data.</text>
</comment>
<reference evidence="1 2" key="1">
    <citation type="submission" date="2021-07" db="EMBL/GenBank/DDBJ databases">
        <title>Mesonia aestuariivivens sp. nov., isolated from a tidal flat.</title>
        <authorList>
            <person name="Kim Y.-O."/>
            <person name="Yoon J.-H."/>
        </authorList>
    </citation>
    <scope>NUCLEOTIDE SEQUENCE [LARGE SCALE GENOMIC DNA]</scope>
    <source>
        <strain evidence="1 2">JHPTF-M18</strain>
    </source>
</reference>
<gene>
    <name evidence="1" type="ORF">KW502_11170</name>
</gene>
<organism evidence="1 2">
    <name type="scientific">Mesonia aestuariivivens</name>
    <dbReference type="NCBI Taxonomy" id="2796128"/>
    <lineage>
        <taxon>Bacteria</taxon>
        <taxon>Pseudomonadati</taxon>
        <taxon>Bacteroidota</taxon>
        <taxon>Flavobacteriia</taxon>
        <taxon>Flavobacteriales</taxon>
        <taxon>Flavobacteriaceae</taxon>
        <taxon>Mesonia</taxon>
    </lineage>
</organism>
<protein>
    <submittedName>
        <fullName evidence="1">Uncharacterized protein</fullName>
    </submittedName>
</protein>
<evidence type="ECO:0000313" key="2">
    <source>
        <dbReference type="Proteomes" id="UP000719267"/>
    </source>
</evidence>
<dbReference type="EMBL" id="JAHWDF010000011">
    <property type="protein sequence ID" value="MBW2962358.1"/>
    <property type="molecule type" value="Genomic_DNA"/>
</dbReference>
<dbReference type="RefSeq" id="WP_219040641.1">
    <property type="nucleotide sequence ID" value="NZ_JAHWDF010000011.1"/>
</dbReference>
<proteinExistence type="predicted"/>
<sequence>MKNGSKTSGFCESFFVLPFRMGWRNKKGKVSNIFMNAIKTELKSNPWRKIKNSKTYNLDEKAEPKNITFFIQNSKFIIK</sequence>
<name>A0ABS6W3B6_9FLAO</name>
<accession>A0ABS6W3B6</accession>
<keyword evidence="2" id="KW-1185">Reference proteome</keyword>
<evidence type="ECO:0000313" key="1">
    <source>
        <dbReference type="EMBL" id="MBW2962358.1"/>
    </source>
</evidence>
<dbReference type="Proteomes" id="UP000719267">
    <property type="component" value="Unassembled WGS sequence"/>
</dbReference>